<dbReference type="CDD" id="cd02440">
    <property type="entry name" value="AdoMet_MTases"/>
    <property type="match status" value="1"/>
</dbReference>
<dbReference type="AlphaFoldDB" id="A0AAN7HBY0"/>
<dbReference type="InterPro" id="IPR029063">
    <property type="entry name" value="SAM-dependent_MTases_sf"/>
</dbReference>
<dbReference type="Gene3D" id="1.10.10.10">
    <property type="entry name" value="Winged helix-like DNA-binding domain superfamily/Winged helix DNA-binding domain"/>
    <property type="match status" value="1"/>
</dbReference>
<evidence type="ECO:0000313" key="6">
    <source>
        <dbReference type="Proteomes" id="UP001303760"/>
    </source>
</evidence>
<dbReference type="InterPro" id="IPR016461">
    <property type="entry name" value="COMT-like"/>
</dbReference>
<dbReference type="EMBL" id="MU860251">
    <property type="protein sequence ID" value="KAK4235625.1"/>
    <property type="molecule type" value="Genomic_DNA"/>
</dbReference>
<evidence type="ECO:0000259" key="4">
    <source>
        <dbReference type="Pfam" id="PF00891"/>
    </source>
</evidence>
<dbReference type="Proteomes" id="UP001303760">
    <property type="component" value="Unassembled WGS sequence"/>
</dbReference>
<keyword evidence="2" id="KW-0808">Transferase</keyword>
<dbReference type="PANTHER" id="PTHR43712:SF19">
    <property type="entry name" value="DUAL O-METHYLTRANSFERASE_FAD-DEPENDENT MONOOXYGENASE ELCB"/>
    <property type="match status" value="1"/>
</dbReference>
<dbReference type="PANTHER" id="PTHR43712">
    <property type="entry name" value="PUTATIVE (AFU_ORTHOLOGUE AFUA_4G14580)-RELATED"/>
    <property type="match status" value="1"/>
</dbReference>
<keyword evidence="3" id="KW-0949">S-adenosyl-L-methionine</keyword>
<comment type="caution">
    <text evidence="5">The sequence shown here is derived from an EMBL/GenBank/DDBJ whole genome shotgun (WGS) entry which is preliminary data.</text>
</comment>
<dbReference type="Pfam" id="PF00891">
    <property type="entry name" value="Methyltransf_2"/>
    <property type="match status" value="1"/>
</dbReference>
<evidence type="ECO:0000256" key="2">
    <source>
        <dbReference type="ARBA" id="ARBA00022679"/>
    </source>
</evidence>
<reference evidence="5" key="1">
    <citation type="journal article" date="2023" name="Mol. Phylogenet. Evol.">
        <title>Genome-scale phylogeny and comparative genomics of the fungal order Sordariales.</title>
        <authorList>
            <person name="Hensen N."/>
            <person name="Bonometti L."/>
            <person name="Westerberg I."/>
            <person name="Brannstrom I.O."/>
            <person name="Guillou S."/>
            <person name="Cros-Aarteil S."/>
            <person name="Calhoun S."/>
            <person name="Haridas S."/>
            <person name="Kuo A."/>
            <person name="Mondo S."/>
            <person name="Pangilinan J."/>
            <person name="Riley R."/>
            <person name="LaButti K."/>
            <person name="Andreopoulos B."/>
            <person name="Lipzen A."/>
            <person name="Chen C."/>
            <person name="Yan M."/>
            <person name="Daum C."/>
            <person name="Ng V."/>
            <person name="Clum A."/>
            <person name="Steindorff A."/>
            <person name="Ohm R.A."/>
            <person name="Martin F."/>
            <person name="Silar P."/>
            <person name="Natvig D.O."/>
            <person name="Lalanne C."/>
            <person name="Gautier V."/>
            <person name="Ament-Velasquez S.L."/>
            <person name="Kruys A."/>
            <person name="Hutchinson M.I."/>
            <person name="Powell A.J."/>
            <person name="Barry K."/>
            <person name="Miller A.N."/>
            <person name="Grigoriev I.V."/>
            <person name="Debuchy R."/>
            <person name="Gladieux P."/>
            <person name="Hiltunen Thoren M."/>
            <person name="Johannesson H."/>
        </authorList>
    </citation>
    <scope>NUCLEOTIDE SEQUENCE</scope>
    <source>
        <strain evidence="5">CBS 532.94</strain>
    </source>
</reference>
<evidence type="ECO:0000256" key="1">
    <source>
        <dbReference type="ARBA" id="ARBA00022603"/>
    </source>
</evidence>
<dbReference type="InterPro" id="IPR001077">
    <property type="entry name" value="COMT_C"/>
</dbReference>
<evidence type="ECO:0000313" key="5">
    <source>
        <dbReference type="EMBL" id="KAK4235625.1"/>
    </source>
</evidence>
<feature type="domain" description="O-methyltransferase C-terminal" evidence="4">
    <location>
        <begin position="202"/>
        <end position="411"/>
    </location>
</feature>
<protein>
    <submittedName>
        <fullName evidence="5">Sterigmatocystin 8-O-methyltransferase</fullName>
    </submittedName>
</protein>
<dbReference type="GO" id="GO:0032259">
    <property type="term" value="P:methylation"/>
    <property type="evidence" value="ECO:0007669"/>
    <property type="project" value="UniProtKB-KW"/>
</dbReference>
<keyword evidence="6" id="KW-1185">Reference proteome</keyword>
<dbReference type="GO" id="GO:0008171">
    <property type="term" value="F:O-methyltransferase activity"/>
    <property type="evidence" value="ECO:0007669"/>
    <property type="project" value="InterPro"/>
</dbReference>
<proteinExistence type="predicted"/>
<dbReference type="InterPro" id="IPR036390">
    <property type="entry name" value="WH_DNA-bd_sf"/>
</dbReference>
<organism evidence="5 6">
    <name type="scientific">Achaetomium macrosporum</name>
    <dbReference type="NCBI Taxonomy" id="79813"/>
    <lineage>
        <taxon>Eukaryota</taxon>
        <taxon>Fungi</taxon>
        <taxon>Dikarya</taxon>
        <taxon>Ascomycota</taxon>
        <taxon>Pezizomycotina</taxon>
        <taxon>Sordariomycetes</taxon>
        <taxon>Sordariomycetidae</taxon>
        <taxon>Sordariales</taxon>
        <taxon>Chaetomiaceae</taxon>
        <taxon>Achaetomium</taxon>
    </lineage>
</organism>
<sequence length="446" mass="48757">MASHDGSRAFDRELPLETLSWKITKHAAVVSQYLAAHELPQPSAERDGPVTVVPDNAPAHVRQSLEQLAAASLEMTQLALGPSEYVANLATGLQYISCLSWLCQYEILRRVPLDGAISYADLAAVAGVPEQRLKSVVRMAMTSGLFRERPGIGVAHSATSALLARNADTHAWASYLCARTAPMALAMGAAHKRWGPDTVRPNETAYNLAFNTDLPFFDDIARDEARVSEFAAYMRNVRSSKGIAIEHLLNGYKWQSIREGGLVVDVGGSTGTTAIMLARKFPHLRFVVEDLEANAESGRKALPAELASRVTFKAHDFMQPQPVRGADVYLLRMILHDWPDDASIHILRHLVAAMAERPGARLIIMDTVLPAPGSVPLSVERIVRIRDLTMMQAFNSKERDLDDWKNLLAAADARLRLVNVVQPFGSDMSVLEVQLDPGATSNGVVA</sequence>
<name>A0AAN7HBY0_9PEZI</name>
<accession>A0AAN7HBY0</accession>
<evidence type="ECO:0000256" key="3">
    <source>
        <dbReference type="ARBA" id="ARBA00022691"/>
    </source>
</evidence>
<gene>
    <name evidence="5" type="ORF">C8A03DRAFT_17660</name>
</gene>
<dbReference type="SUPFAM" id="SSF53335">
    <property type="entry name" value="S-adenosyl-L-methionine-dependent methyltransferases"/>
    <property type="match status" value="1"/>
</dbReference>
<dbReference type="SUPFAM" id="SSF46785">
    <property type="entry name" value="Winged helix' DNA-binding domain"/>
    <property type="match status" value="1"/>
</dbReference>
<dbReference type="InterPro" id="IPR036388">
    <property type="entry name" value="WH-like_DNA-bd_sf"/>
</dbReference>
<reference evidence="5" key="2">
    <citation type="submission" date="2023-05" db="EMBL/GenBank/DDBJ databases">
        <authorList>
            <consortium name="Lawrence Berkeley National Laboratory"/>
            <person name="Steindorff A."/>
            <person name="Hensen N."/>
            <person name="Bonometti L."/>
            <person name="Westerberg I."/>
            <person name="Brannstrom I.O."/>
            <person name="Guillou S."/>
            <person name="Cros-Aarteil S."/>
            <person name="Calhoun S."/>
            <person name="Haridas S."/>
            <person name="Kuo A."/>
            <person name="Mondo S."/>
            <person name="Pangilinan J."/>
            <person name="Riley R."/>
            <person name="Labutti K."/>
            <person name="Andreopoulos B."/>
            <person name="Lipzen A."/>
            <person name="Chen C."/>
            <person name="Yanf M."/>
            <person name="Daum C."/>
            <person name="Ng V."/>
            <person name="Clum A."/>
            <person name="Ohm R."/>
            <person name="Martin F."/>
            <person name="Silar P."/>
            <person name="Natvig D."/>
            <person name="Lalanne C."/>
            <person name="Gautier V."/>
            <person name="Ament-Velasquez S.L."/>
            <person name="Kruys A."/>
            <person name="Hutchinson M.I."/>
            <person name="Powell A.J."/>
            <person name="Barry K."/>
            <person name="Miller A.N."/>
            <person name="Grigoriev I.V."/>
            <person name="Debuchy R."/>
            <person name="Gladieux P."/>
            <person name="Thoren M.H."/>
            <person name="Johannesson H."/>
        </authorList>
    </citation>
    <scope>NUCLEOTIDE SEQUENCE</scope>
    <source>
        <strain evidence="5">CBS 532.94</strain>
    </source>
</reference>
<keyword evidence="1" id="KW-0489">Methyltransferase</keyword>
<dbReference type="PROSITE" id="PS51683">
    <property type="entry name" value="SAM_OMT_II"/>
    <property type="match status" value="1"/>
</dbReference>
<dbReference type="Gene3D" id="3.40.50.150">
    <property type="entry name" value="Vaccinia Virus protein VP39"/>
    <property type="match status" value="1"/>
</dbReference>